<keyword evidence="4" id="KW-0788">Thiol protease</keyword>
<dbReference type="InterPro" id="IPR038765">
    <property type="entry name" value="Papain-like_cys_pep_sf"/>
</dbReference>
<dbReference type="AlphaFoldDB" id="A0A8J7GLM2"/>
<dbReference type="Gene3D" id="3.90.1720.10">
    <property type="entry name" value="endopeptidase domain like (from Nostoc punctiforme)"/>
    <property type="match status" value="1"/>
</dbReference>
<evidence type="ECO:0000256" key="1">
    <source>
        <dbReference type="ARBA" id="ARBA00007074"/>
    </source>
</evidence>
<dbReference type="Proteomes" id="UP000622552">
    <property type="component" value="Unassembled WGS sequence"/>
</dbReference>
<evidence type="ECO:0000313" key="9">
    <source>
        <dbReference type="EMBL" id="MBG6139028.1"/>
    </source>
</evidence>
<feature type="coiled-coil region" evidence="5">
    <location>
        <begin position="130"/>
        <end position="167"/>
    </location>
</feature>
<gene>
    <name evidence="9" type="ORF">IW245_005222</name>
</gene>
<accession>A0A8J7GLM2</accession>
<keyword evidence="3 9" id="KW-0378">Hydrolase</keyword>
<dbReference type="Gene3D" id="6.10.250.3150">
    <property type="match status" value="1"/>
</dbReference>
<evidence type="ECO:0000259" key="8">
    <source>
        <dbReference type="PROSITE" id="PS51935"/>
    </source>
</evidence>
<dbReference type="PANTHER" id="PTHR47359:SF3">
    <property type="entry name" value="NLP_P60 DOMAIN-CONTAINING PROTEIN-RELATED"/>
    <property type="match status" value="1"/>
</dbReference>
<dbReference type="RefSeq" id="WP_197005724.1">
    <property type="nucleotide sequence ID" value="NZ_BONS01000011.1"/>
</dbReference>
<dbReference type="SUPFAM" id="SSF54001">
    <property type="entry name" value="Cysteine proteinases"/>
    <property type="match status" value="1"/>
</dbReference>
<feature type="chain" id="PRO_5035157245" evidence="7">
    <location>
        <begin position="21"/>
        <end position="326"/>
    </location>
</feature>
<reference evidence="9" key="1">
    <citation type="submission" date="2020-11" db="EMBL/GenBank/DDBJ databases">
        <title>Sequencing the genomes of 1000 actinobacteria strains.</title>
        <authorList>
            <person name="Klenk H.-P."/>
        </authorList>
    </citation>
    <scope>NUCLEOTIDE SEQUENCE</scope>
    <source>
        <strain evidence="9">DSM 45356</strain>
    </source>
</reference>
<evidence type="ECO:0000313" key="10">
    <source>
        <dbReference type="Proteomes" id="UP000622552"/>
    </source>
</evidence>
<evidence type="ECO:0000256" key="6">
    <source>
        <dbReference type="SAM" id="MobiDB-lite"/>
    </source>
</evidence>
<evidence type="ECO:0000256" key="4">
    <source>
        <dbReference type="ARBA" id="ARBA00022807"/>
    </source>
</evidence>
<proteinExistence type="inferred from homology"/>
<comment type="similarity">
    <text evidence="1">Belongs to the peptidase C40 family.</text>
</comment>
<evidence type="ECO:0000256" key="7">
    <source>
        <dbReference type="SAM" id="SignalP"/>
    </source>
</evidence>
<dbReference type="InterPro" id="IPR051794">
    <property type="entry name" value="PG_Endopeptidase_C40"/>
</dbReference>
<sequence length="326" mass="34562">MRLTALLLGALLLAPTPASADPTASPSPATGPSADAATDAQLDQTLAQLETIIDKYDTAREQLTTTRAQTTALAARLAPLRTQVATLNAEVGRLASALYQGGSASTANALVNATSPDQFASRLAIIDHLAHRNRRQIEALNQAKAGLETQKKALDSALQQQTRAEREIAAKKAHIEQQLTALTAARWGFNRLETRDNYVPPFKLGRGGAVVQYAYGAIGTPYVFGAEGPDAYDCSGLTMAAWRAAGVSLPHSAELQRSVTENVPASDLRPGDLVFYYPDVHHVAVYAGAGRVIHAPQPGQRITMAPMNQMPVHSFGRPGVRGGRAG</sequence>
<evidence type="ECO:0000256" key="3">
    <source>
        <dbReference type="ARBA" id="ARBA00022801"/>
    </source>
</evidence>
<dbReference type="Pfam" id="PF00877">
    <property type="entry name" value="NLPC_P60"/>
    <property type="match status" value="1"/>
</dbReference>
<name>A0A8J7GLM2_9ACTN</name>
<comment type="caution">
    <text evidence="9">The sequence shown here is derived from an EMBL/GenBank/DDBJ whole genome shotgun (WGS) entry which is preliminary data.</text>
</comment>
<feature type="signal peptide" evidence="7">
    <location>
        <begin position="1"/>
        <end position="20"/>
    </location>
</feature>
<organism evidence="9 10">
    <name type="scientific">Longispora fulva</name>
    <dbReference type="NCBI Taxonomy" id="619741"/>
    <lineage>
        <taxon>Bacteria</taxon>
        <taxon>Bacillati</taxon>
        <taxon>Actinomycetota</taxon>
        <taxon>Actinomycetes</taxon>
        <taxon>Micromonosporales</taxon>
        <taxon>Micromonosporaceae</taxon>
        <taxon>Longispora</taxon>
    </lineage>
</organism>
<dbReference type="PROSITE" id="PS51935">
    <property type="entry name" value="NLPC_P60"/>
    <property type="match status" value="1"/>
</dbReference>
<protein>
    <submittedName>
        <fullName evidence="9">Cell wall-associated NlpC family hydrolase</fullName>
    </submittedName>
</protein>
<dbReference type="GO" id="GO:0008234">
    <property type="term" value="F:cysteine-type peptidase activity"/>
    <property type="evidence" value="ECO:0007669"/>
    <property type="project" value="UniProtKB-KW"/>
</dbReference>
<dbReference type="InterPro" id="IPR000064">
    <property type="entry name" value="NLP_P60_dom"/>
</dbReference>
<keyword evidence="7" id="KW-0732">Signal</keyword>
<evidence type="ECO:0000256" key="5">
    <source>
        <dbReference type="SAM" id="Coils"/>
    </source>
</evidence>
<keyword evidence="2" id="KW-0645">Protease</keyword>
<keyword evidence="10" id="KW-1185">Reference proteome</keyword>
<keyword evidence="5" id="KW-0175">Coiled coil</keyword>
<dbReference type="GO" id="GO:0006508">
    <property type="term" value="P:proteolysis"/>
    <property type="evidence" value="ECO:0007669"/>
    <property type="project" value="UniProtKB-KW"/>
</dbReference>
<feature type="domain" description="NlpC/P60" evidence="8">
    <location>
        <begin position="204"/>
        <end position="326"/>
    </location>
</feature>
<dbReference type="EMBL" id="JADOUF010000001">
    <property type="protein sequence ID" value="MBG6139028.1"/>
    <property type="molecule type" value="Genomic_DNA"/>
</dbReference>
<dbReference type="PANTHER" id="PTHR47359">
    <property type="entry name" value="PEPTIDOGLYCAN DL-ENDOPEPTIDASE CWLO"/>
    <property type="match status" value="1"/>
</dbReference>
<feature type="region of interest" description="Disordered" evidence="6">
    <location>
        <begin position="17"/>
        <end position="36"/>
    </location>
</feature>
<evidence type="ECO:0000256" key="2">
    <source>
        <dbReference type="ARBA" id="ARBA00022670"/>
    </source>
</evidence>